<reference evidence="6" key="2">
    <citation type="journal article" date="2021" name="Genome Biol. Evol.">
        <title>Developing a high-quality reference genome for a parasitic bivalve with doubly uniparental inheritance (Bivalvia: Unionida).</title>
        <authorList>
            <person name="Smith C.H."/>
        </authorList>
    </citation>
    <scope>NUCLEOTIDE SEQUENCE</scope>
    <source>
        <strain evidence="6">CHS0354</strain>
        <tissue evidence="6">Mantle</tissue>
    </source>
</reference>
<evidence type="ECO:0000256" key="4">
    <source>
        <dbReference type="ARBA" id="ARBA00023136"/>
    </source>
</evidence>
<feature type="transmembrane region" description="Helical" evidence="5">
    <location>
        <begin position="36"/>
        <end position="58"/>
    </location>
</feature>
<dbReference type="EMBL" id="JAEAOA010002355">
    <property type="protein sequence ID" value="KAK3587691.1"/>
    <property type="molecule type" value="Genomic_DNA"/>
</dbReference>
<dbReference type="Gene3D" id="1.10.1450.10">
    <property type="entry name" value="Tetraspanin"/>
    <property type="match status" value="1"/>
</dbReference>
<keyword evidence="2 5" id="KW-0812">Transmembrane</keyword>
<keyword evidence="4 5" id="KW-0472">Membrane</keyword>
<evidence type="ECO:0000256" key="5">
    <source>
        <dbReference type="SAM" id="Phobius"/>
    </source>
</evidence>
<evidence type="ECO:0000313" key="6">
    <source>
        <dbReference type="EMBL" id="KAK3587691.1"/>
    </source>
</evidence>
<evidence type="ECO:0000256" key="1">
    <source>
        <dbReference type="ARBA" id="ARBA00004141"/>
    </source>
</evidence>
<dbReference type="InterPro" id="IPR008952">
    <property type="entry name" value="Tetraspanin_EC2_sf"/>
</dbReference>
<evidence type="ECO:0000256" key="2">
    <source>
        <dbReference type="ARBA" id="ARBA00022692"/>
    </source>
</evidence>
<accession>A0AAE0S988</accession>
<dbReference type="AlphaFoldDB" id="A0AAE0S988"/>
<comment type="caution">
    <text evidence="6">The sequence shown here is derived from an EMBL/GenBank/DDBJ whole genome shotgun (WGS) entry which is preliminary data.</text>
</comment>
<comment type="subcellular location">
    <subcellularLocation>
        <location evidence="1">Membrane</location>
        <topology evidence="1">Multi-pass membrane protein</topology>
    </subcellularLocation>
</comment>
<dbReference type="PRINTS" id="PR00259">
    <property type="entry name" value="TMFOUR"/>
</dbReference>
<dbReference type="Proteomes" id="UP001195483">
    <property type="component" value="Unassembled WGS sequence"/>
</dbReference>
<gene>
    <name evidence="6" type="ORF">CHS0354_042476</name>
</gene>
<sequence>MLMSLSIGMIVGGIVLVALTIFGCCGGCYKVKCMLFLYGIILLVLLVAQIIVIGLLYGKNDIIKQPLKDGLKDYKGLSGTDLLSVGWNIVMIQFQCCGVDSYKDFNDGNGWKNIKYGTLGAFSLDSPIACCKTLPPTSASDLNDCAKKIPIDETKSNGNTGCFKVIWDMSLGNISLSVSILVACGVFQ</sequence>
<dbReference type="PANTHER" id="PTHR19282">
    <property type="entry name" value="TETRASPANIN"/>
    <property type="match status" value="1"/>
</dbReference>
<name>A0AAE0S988_9BIVA</name>
<protein>
    <recommendedName>
        <fullName evidence="8">Tetraspanin</fullName>
    </recommendedName>
</protein>
<dbReference type="Pfam" id="PF00335">
    <property type="entry name" value="Tetraspanin"/>
    <property type="match status" value="1"/>
</dbReference>
<reference evidence="6" key="1">
    <citation type="journal article" date="2021" name="Genome Biol. Evol.">
        <title>A High-Quality Reference Genome for a Parasitic Bivalve with Doubly Uniparental Inheritance (Bivalvia: Unionida).</title>
        <authorList>
            <person name="Smith C.H."/>
        </authorList>
    </citation>
    <scope>NUCLEOTIDE SEQUENCE</scope>
    <source>
        <strain evidence="6">CHS0354</strain>
    </source>
</reference>
<dbReference type="InterPro" id="IPR018499">
    <property type="entry name" value="Tetraspanin/Peripherin"/>
</dbReference>
<keyword evidence="7" id="KW-1185">Reference proteome</keyword>
<organism evidence="6 7">
    <name type="scientific">Potamilus streckersoni</name>
    <dbReference type="NCBI Taxonomy" id="2493646"/>
    <lineage>
        <taxon>Eukaryota</taxon>
        <taxon>Metazoa</taxon>
        <taxon>Spiralia</taxon>
        <taxon>Lophotrochozoa</taxon>
        <taxon>Mollusca</taxon>
        <taxon>Bivalvia</taxon>
        <taxon>Autobranchia</taxon>
        <taxon>Heteroconchia</taxon>
        <taxon>Palaeoheterodonta</taxon>
        <taxon>Unionida</taxon>
        <taxon>Unionoidea</taxon>
        <taxon>Unionidae</taxon>
        <taxon>Ambleminae</taxon>
        <taxon>Lampsilini</taxon>
        <taxon>Potamilus</taxon>
    </lineage>
</organism>
<dbReference type="PANTHER" id="PTHR19282:SF452">
    <property type="entry name" value="LD03691P"/>
    <property type="match status" value="1"/>
</dbReference>
<proteinExistence type="predicted"/>
<feature type="non-terminal residue" evidence="6">
    <location>
        <position position="188"/>
    </location>
</feature>
<dbReference type="SUPFAM" id="SSF48652">
    <property type="entry name" value="Tetraspanin"/>
    <property type="match status" value="1"/>
</dbReference>
<dbReference type="GO" id="GO:0016020">
    <property type="term" value="C:membrane"/>
    <property type="evidence" value="ECO:0007669"/>
    <property type="project" value="UniProtKB-SubCell"/>
</dbReference>
<reference evidence="6" key="3">
    <citation type="submission" date="2023-05" db="EMBL/GenBank/DDBJ databases">
        <authorList>
            <person name="Smith C.H."/>
        </authorList>
    </citation>
    <scope>NUCLEOTIDE SEQUENCE</scope>
    <source>
        <strain evidence="6">CHS0354</strain>
        <tissue evidence="6">Mantle</tissue>
    </source>
</reference>
<evidence type="ECO:0008006" key="8">
    <source>
        <dbReference type="Google" id="ProtNLM"/>
    </source>
</evidence>
<evidence type="ECO:0000313" key="7">
    <source>
        <dbReference type="Proteomes" id="UP001195483"/>
    </source>
</evidence>
<keyword evidence="3 5" id="KW-1133">Transmembrane helix</keyword>
<evidence type="ECO:0000256" key="3">
    <source>
        <dbReference type="ARBA" id="ARBA00022989"/>
    </source>
</evidence>